<dbReference type="InterPro" id="IPR039765">
    <property type="entry name" value="Yip5/YIPF1/YIPF2"/>
</dbReference>
<feature type="transmembrane region" description="Helical" evidence="17">
    <location>
        <begin position="822"/>
        <end position="842"/>
    </location>
</feature>
<evidence type="ECO:0000259" key="18">
    <source>
        <dbReference type="PROSITE" id="PS50053"/>
    </source>
</evidence>
<dbReference type="Proteomes" id="UP001273209">
    <property type="component" value="Unassembled WGS sequence"/>
</dbReference>
<feature type="transmembrane region" description="Helical" evidence="17">
    <location>
        <begin position="950"/>
        <end position="971"/>
    </location>
</feature>
<comment type="similarity">
    <text evidence="4">In the N-terminal section; belongs to the ubiquitin family.</text>
</comment>
<proteinExistence type="inferred from homology"/>
<protein>
    <recommendedName>
        <fullName evidence="18">Ubiquitin-like domain-containing protein</fullName>
    </recommendedName>
</protein>
<dbReference type="InterPro" id="IPR019954">
    <property type="entry name" value="Ubiquitin_CS"/>
</dbReference>
<dbReference type="InterPro" id="IPR006977">
    <property type="entry name" value="Yip1_dom"/>
</dbReference>
<keyword evidence="12 17" id="KW-0472">Membrane</keyword>
<evidence type="ECO:0000256" key="11">
    <source>
        <dbReference type="ARBA" id="ARBA00022989"/>
    </source>
</evidence>
<dbReference type="InterPro" id="IPR029071">
    <property type="entry name" value="Ubiquitin-like_domsf"/>
</dbReference>
<dbReference type="AlphaFoldDB" id="A0AAE1IA94"/>
<dbReference type="Gene3D" id="3.10.20.90">
    <property type="entry name" value="Phosphatidylinositol 3-kinase Catalytic Subunit, Chain A, domain 1"/>
    <property type="match status" value="1"/>
</dbReference>
<reference evidence="19" key="1">
    <citation type="submission" date="2023-11" db="EMBL/GenBank/DDBJ databases">
        <title>The genome sequences of three competitors of mushroom-forming fungi.</title>
        <authorList>
            <person name="Beijen E."/>
            <person name="Ohm R.A."/>
        </authorList>
    </citation>
    <scope>NUCLEOTIDE SEQUENCE</scope>
    <source>
        <strain evidence="19">CBS 100526</strain>
    </source>
</reference>
<dbReference type="RefSeq" id="XP_062752500.1">
    <property type="nucleotide sequence ID" value="XM_062903358.1"/>
</dbReference>
<evidence type="ECO:0000256" key="8">
    <source>
        <dbReference type="ARBA" id="ARBA00022499"/>
    </source>
</evidence>
<evidence type="ECO:0000256" key="14">
    <source>
        <dbReference type="ARBA" id="ARBA00023274"/>
    </source>
</evidence>
<evidence type="ECO:0000256" key="5">
    <source>
        <dbReference type="ARBA" id="ARBA00010570"/>
    </source>
</evidence>
<comment type="caution">
    <text evidence="19">The sequence shown here is derived from an EMBL/GenBank/DDBJ whole genome shotgun (WGS) entry which is preliminary data.</text>
</comment>
<dbReference type="PROSITE" id="PS00299">
    <property type="entry name" value="UBIQUITIN_1"/>
    <property type="match status" value="1"/>
</dbReference>
<evidence type="ECO:0000256" key="10">
    <source>
        <dbReference type="ARBA" id="ARBA00022980"/>
    </source>
</evidence>
<dbReference type="PANTHER" id="PTHR12822">
    <property type="entry name" value="PROTEIN YIPF"/>
    <property type="match status" value="1"/>
</dbReference>
<dbReference type="PROSITE" id="PS50053">
    <property type="entry name" value="UBIQUITIN_2"/>
    <property type="match status" value="1"/>
</dbReference>
<dbReference type="GO" id="GO:0005840">
    <property type="term" value="C:ribosome"/>
    <property type="evidence" value="ECO:0007669"/>
    <property type="project" value="UniProtKB-KW"/>
</dbReference>
<feature type="compositionally biased region" description="Low complexity" evidence="16">
    <location>
        <begin position="144"/>
        <end position="155"/>
    </location>
</feature>
<evidence type="ECO:0000256" key="9">
    <source>
        <dbReference type="ARBA" id="ARBA00022692"/>
    </source>
</evidence>
<dbReference type="EMBL" id="JAWRVG010000042">
    <property type="protein sequence ID" value="KAK4065735.1"/>
    <property type="molecule type" value="Genomic_DNA"/>
</dbReference>
<dbReference type="GO" id="GO:0005794">
    <property type="term" value="C:Golgi apparatus"/>
    <property type="evidence" value="ECO:0007669"/>
    <property type="project" value="InterPro"/>
</dbReference>
<sequence>MEGPGEVRRMPRGERCPECGSQRWYLQDGLRFCARGHQIEGFIQFDLGDIEDSGKMGAVSRREMAPRDRGKRAPTLTGQAGRDLYLEALQLIIRSQVAWLINEKGHREELETVVRDLWDLRIRGSNSGIGDDAQGDDEDLAVFSSQPSQDSSSSSKWHPQSRKQSWDPELGLRWPLPRVPDTLAICYLGCVLLRIPTHLGEIIRWARSGSIPYKKCYQHLPQEMRDRMPAAYIRVLKLPFRSSIEGGEIHRVVMDLVLSYDFNYSLIFPEINHVPQLIQFAKELALPIDAIIATRKLASILGYQFRFPTEKFSNPRLDYPEMRLMALLIVATKLLFPLSDAASLSRFQNTNFLQTPTLDWERWRQGRSNLPTQRDTKTTKFDFDKVTPSQVVSMEEDELDAYFAHVSSLIDTTSANPITKFFPVEESSVNTNQLEDISTNDMDDAAKHLLNQTLEYNRFNPSKSENALPPMPRYEAFRNVDRLSETATELYRAAGKSTLSATTTPWAKWVVGPALVAKWKALSIPHNRRFSSSKSRASATDLGFPMISTSAPPISRAESAIEPSHRQASQKSFKMQIFVKTLTGKTITLEVESSDTIDNVKSKIQDKEGIPPDQQRLIFAGKQLEDGRTLSDYNIQKESTLHLVLRLRGGVIEPSLKVLASKFNCDKMICRKCYTLTLAFSGPSPSPCYQLPDLASGTWSAHSLTPKDAKMSGSGYDAVVDVDDEGDLGHTDLQEDLEFHSSNFNEPSSSSRGRKAPAAGLPPPATSSSSSSSKRYLWSMSFYAQFFDVDTSAVLSRCWAALFPRANFLDVLEGNPDLYGPFWIATTVVLILFLGGTISQYLSTTGKSQFAYDFRLLSGAAGLVYGYTLVIPVALFLALRYFGSESANLLECWALYGYSNLIWIPVALISWSPISILNWVFVGVGFGLSVVFLVRNLYPVLSATDRQVSKILLVIVILLHAGLSLTIKILFFAHGSPVARSPAGGDADKKPE</sequence>
<feature type="transmembrane region" description="Helical" evidence="17">
    <location>
        <begin position="916"/>
        <end position="938"/>
    </location>
</feature>
<keyword evidence="20" id="KW-1185">Reference proteome</keyword>
<evidence type="ECO:0000313" key="19">
    <source>
        <dbReference type="EMBL" id="KAK4065735.1"/>
    </source>
</evidence>
<evidence type="ECO:0000256" key="3">
    <source>
        <dbReference type="ARBA" id="ARBA00004496"/>
    </source>
</evidence>
<evidence type="ECO:0000256" key="17">
    <source>
        <dbReference type="SAM" id="Phobius"/>
    </source>
</evidence>
<organism evidence="19 20">
    <name type="scientific">Trichoderma aggressivum f. europaeum</name>
    <dbReference type="NCBI Taxonomy" id="173218"/>
    <lineage>
        <taxon>Eukaryota</taxon>
        <taxon>Fungi</taxon>
        <taxon>Dikarya</taxon>
        <taxon>Ascomycota</taxon>
        <taxon>Pezizomycotina</taxon>
        <taxon>Sordariomycetes</taxon>
        <taxon>Hypocreomycetidae</taxon>
        <taxon>Hypocreales</taxon>
        <taxon>Hypocreaceae</taxon>
        <taxon>Trichoderma</taxon>
    </lineage>
</organism>
<dbReference type="InterPro" id="IPR019956">
    <property type="entry name" value="Ubiquitin_dom"/>
</dbReference>
<keyword evidence="8" id="KW-1017">Isopeptide bond</keyword>
<gene>
    <name evidence="19" type="ORF">Triagg1_8504</name>
</gene>
<comment type="subcellular location">
    <subcellularLocation>
        <location evidence="3">Cytoplasm</location>
    </subcellularLocation>
    <subcellularLocation>
        <location evidence="2">Membrane</location>
        <topology evidence="2">Multi-pass membrane protein</topology>
    </subcellularLocation>
    <subcellularLocation>
        <location evidence="1">Nucleus</location>
    </subcellularLocation>
</comment>
<dbReference type="Pfam" id="PF00240">
    <property type="entry name" value="ubiquitin"/>
    <property type="match status" value="1"/>
</dbReference>
<keyword evidence="14" id="KW-0687">Ribonucleoprotein</keyword>
<feature type="transmembrane region" description="Helical" evidence="17">
    <location>
        <begin position="854"/>
        <end position="881"/>
    </location>
</feature>
<evidence type="ECO:0000256" key="1">
    <source>
        <dbReference type="ARBA" id="ARBA00004123"/>
    </source>
</evidence>
<dbReference type="GO" id="GO:0016192">
    <property type="term" value="P:vesicle-mediated transport"/>
    <property type="evidence" value="ECO:0007669"/>
    <property type="project" value="InterPro"/>
</dbReference>
<comment type="function">
    <text evidence="15">Component of the ribosome, a large ribonucleoprotein complex responsible for the synthesis of proteins in the cell. The small ribosomal subunit (SSU) binds messenger RNAs (mRNAs) and translates the encoded message by selecting cognate aminoacyl-transfer RNA (tRNA) molecules. The large subunit (LSU) contains the ribosomal catalytic site termed the peptidyl transferase center (PTC), which catalyzes the formation of peptide bonds, thereby polymerizing the amino acids delivered by tRNAs into a polypeptide chain. The nascent polypeptides leave the ribosome through a tunnel in the LSU and interact with protein factors that function in enzymatic processing, targeting, and the membrane insertion of nascent chains at the exit of the ribosomal tunnel. eL40 is essential for translation of a subset of cellular transcripts, including stress response transcripts, such as DDR2.</text>
</comment>
<evidence type="ECO:0000313" key="20">
    <source>
        <dbReference type="Proteomes" id="UP001273209"/>
    </source>
</evidence>
<dbReference type="Pfam" id="PF20644">
    <property type="entry name" value="Rrn7_cyclin_N"/>
    <property type="match status" value="1"/>
</dbReference>
<evidence type="ECO:0000256" key="12">
    <source>
        <dbReference type="ARBA" id="ARBA00023136"/>
    </source>
</evidence>
<accession>A0AAE1IA94</accession>
<comment type="similarity">
    <text evidence="6">Belongs to the YIP1 family.</text>
</comment>
<dbReference type="CDD" id="cd01803">
    <property type="entry name" value="Ubl_ubiquitin"/>
    <property type="match status" value="1"/>
</dbReference>
<keyword evidence="13" id="KW-0539">Nucleus</keyword>
<dbReference type="Pfam" id="PF04893">
    <property type="entry name" value="Yip1"/>
    <property type="match status" value="1"/>
</dbReference>
<dbReference type="GO" id="GO:1990904">
    <property type="term" value="C:ribonucleoprotein complex"/>
    <property type="evidence" value="ECO:0007669"/>
    <property type="project" value="UniProtKB-KW"/>
</dbReference>
<dbReference type="SUPFAM" id="SSF54236">
    <property type="entry name" value="Ubiquitin-like"/>
    <property type="match status" value="1"/>
</dbReference>
<evidence type="ECO:0000256" key="6">
    <source>
        <dbReference type="ARBA" id="ARBA00010596"/>
    </source>
</evidence>
<dbReference type="InterPro" id="IPR001975">
    <property type="entry name" value="Ribosomal_eL40_dom"/>
</dbReference>
<feature type="region of interest" description="Disordered" evidence="16">
    <location>
        <begin position="128"/>
        <end position="165"/>
    </location>
</feature>
<dbReference type="InterPro" id="IPR000626">
    <property type="entry name" value="Ubiquitin-like_dom"/>
</dbReference>
<dbReference type="GO" id="GO:0016020">
    <property type="term" value="C:membrane"/>
    <property type="evidence" value="ECO:0007669"/>
    <property type="project" value="UniProtKB-SubCell"/>
</dbReference>
<evidence type="ECO:0000256" key="2">
    <source>
        <dbReference type="ARBA" id="ARBA00004141"/>
    </source>
</evidence>
<dbReference type="Pfam" id="PF11781">
    <property type="entry name" value="Zn_ribbon_RRN7"/>
    <property type="match status" value="1"/>
</dbReference>
<dbReference type="FunFam" id="3.10.20.90:FF:000014">
    <property type="entry name" value="Ubiquitin-60S ribosomal L40 fusion"/>
    <property type="match status" value="1"/>
</dbReference>
<keyword evidence="7" id="KW-0963">Cytoplasm</keyword>
<dbReference type="GO" id="GO:0031267">
    <property type="term" value="F:small GTPase binding"/>
    <property type="evidence" value="ECO:0007669"/>
    <property type="project" value="InterPro"/>
</dbReference>
<dbReference type="Pfam" id="PF20645">
    <property type="entry name" value="Rrn7_cyclin_C"/>
    <property type="match status" value="1"/>
</dbReference>
<comment type="similarity">
    <text evidence="5">In the C-terminal section; belongs to the eukaryotic ribosomal protein eL40 family.</text>
</comment>
<evidence type="ECO:0000256" key="15">
    <source>
        <dbReference type="ARBA" id="ARBA00045962"/>
    </source>
</evidence>
<dbReference type="PRINTS" id="PR00348">
    <property type="entry name" value="UBIQUITIN"/>
</dbReference>
<evidence type="ECO:0000256" key="16">
    <source>
        <dbReference type="SAM" id="MobiDB-lite"/>
    </source>
</evidence>
<dbReference type="InterPro" id="IPR048540">
    <property type="entry name" value="Rrn7_cyclin_N"/>
</dbReference>
<evidence type="ECO:0000256" key="4">
    <source>
        <dbReference type="ARBA" id="ARBA00008373"/>
    </source>
</evidence>
<dbReference type="GO" id="GO:0005634">
    <property type="term" value="C:nucleus"/>
    <property type="evidence" value="ECO:0007669"/>
    <property type="project" value="UniProtKB-SubCell"/>
</dbReference>
<feature type="region of interest" description="Disordered" evidence="16">
    <location>
        <begin position="741"/>
        <end position="772"/>
    </location>
</feature>
<dbReference type="GO" id="GO:0003735">
    <property type="term" value="F:structural constituent of ribosome"/>
    <property type="evidence" value="ECO:0007669"/>
    <property type="project" value="InterPro"/>
</dbReference>
<feature type="domain" description="Ubiquitin-like" evidence="18">
    <location>
        <begin position="575"/>
        <end position="650"/>
    </location>
</feature>
<keyword evidence="11 17" id="KW-1133">Transmembrane helix</keyword>
<evidence type="ECO:0000256" key="13">
    <source>
        <dbReference type="ARBA" id="ARBA00023242"/>
    </source>
</evidence>
<evidence type="ECO:0000256" key="7">
    <source>
        <dbReference type="ARBA" id="ARBA00022490"/>
    </source>
</evidence>
<keyword evidence="10" id="KW-0689">Ribosomal protein</keyword>
<dbReference type="Gene3D" id="4.10.1060.50">
    <property type="match status" value="1"/>
</dbReference>
<keyword evidence="9 17" id="KW-0812">Transmembrane</keyword>
<dbReference type="Pfam" id="PF01020">
    <property type="entry name" value="Ribosomal_L40e"/>
    <property type="match status" value="1"/>
</dbReference>
<dbReference type="PANTHER" id="PTHR12822:SF2">
    <property type="entry name" value="PROTEIN YIPF"/>
    <property type="match status" value="1"/>
</dbReference>
<dbReference type="SMART" id="SM00213">
    <property type="entry name" value="UBQ"/>
    <property type="match status" value="1"/>
</dbReference>
<dbReference type="InterPro" id="IPR048538">
    <property type="entry name" value="Rrn7_cyclin_C"/>
</dbReference>
<name>A0AAE1IA94_9HYPO</name>
<dbReference type="InterPro" id="IPR021752">
    <property type="entry name" value="TF_Rrn7_Zf"/>
</dbReference>
<dbReference type="InterPro" id="IPR038587">
    <property type="entry name" value="Ribosomal_eL40_sf"/>
</dbReference>
<feature type="compositionally biased region" description="Low complexity" evidence="16">
    <location>
        <begin position="741"/>
        <end position="751"/>
    </location>
</feature>
<dbReference type="GO" id="GO:0006412">
    <property type="term" value="P:translation"/>
    <property type="evidence" value="ECO:0007669"/>
    <property type="project" value="InterPro"/>
</dbReference>
<dbReference type="GeneID" id="87923263"/>